<dbReference type="SUPFAM" id="SSF101936">
    <property type="entry name" value="DNA-binding pseudobarrel domain"/>
    <property type="match status" value="1"/>
</dbReference>
<accession>A0AAJ6X5U1</accession>
<dbReference type="InterPro" id="IPR003340">
    <property type="entry name" value="B3_DNA-bd"/>
</dbReference>
<keyword evidence="7" id="KW-1185">Reference proteome</keyword>
<protein>
    <submittedName>
        <fullName evidence="8 9">B3 domain-containing protein Os06g0194400-like isoform X1</fullName>
    </submittedName>
</protein>
<dbReference type="PROSITE" id="PS50863">
    <property type="entry name" value="B3"/>
    <property type="match status" value="1"/>
</dbReference>
<evidence type="ECO:0000256" key="5">
    <source>
        <dbReference type="ARBA" id="ARBA00023242"/>
    </source>
</evidence>
<sequence length="204" mass="23296">MISREKNSVMERAEEIQAYLGNKFPTCVKSMLPSHVSGGFWLGLPRKCCHLHLPNHDAIIILVDETEKEYQVVYIAERTGLSGGWRGFSIEHRLLEQDALVFQLIEPDKLKVYIVRANRLSETDGALGLMHLSHAKRTDFGKQRASRSARMLPLSLKNACKNRYLLVFRLSSVLSSESFKQFKEQIDGSFAVVFSNLIYQRCFS</sequence>
<dbReference type="KEGG" id="peu:105112472"/>
<dbReference type="CDD" id="cd10017">
    <property type="entry name" value="B3_DNA"/>
    <property type="match status" value="1"/>
</dbReference>
<dbReference type="GO" id="GO:0005634">
    <property type="term" value="C:nucleus"/>
    <property type="evidence" value="ECO:0007669"/>
    <property type="project" value="UniProtKB-SubCell"/>
</dbReference>
<dbReference type="Proteomes" id="UP000694918">
    <property type="component" value="Unplaced"/>
</dbReference>
<dbReference type="Gene3D" id="2.40.330.10">
    <property type="entry name" value="DNA-binding pseudobarrel domain"/>
    <property type="match status" value="1"/>
</dbReference>
<organism evidence="7 9">
    <name type="scientific">Populus euphratica</name>
    <name type="common">Euphrates poplar</name>
    <dbReference type="NCBI Taxonomy" id="75702"/>
    <lineage>
        <taxon>Eukaryota</taxon>
        <taxon>Viridiplantae</taxon>
        <taxon>Streptophyta</taxon>
        <taxon>Embryophyta</taxon>
        <taxon>Tracheophyta</taxon>
        <taxon>Spermatophyta</taxon>
        <taxon>Magnoliopsida</taxon>
        <taxon>eudicotyledons</taxon>
        <taxon>Gunneridae</taxon>
        <taxon>Pentapetalae</taxon>
        <taxon>rosids</taxon>
        <taxon>fabids</taxon>
        <taxon>Malpighiales</taxon>
        <taxon>Salicaceae</taxon>
        <taxon>Saliceae</taxon>
        <taxon>Populus</taxon>
    </lineage>
</organism>
<evidence type="ECO:0000256" key="4">
    <source>
        <dbReference type="ARBA" id="ARBA00023163"/>
    </source>
</evidence>
<evidence type="ECO:0000256" key="1">
    <source>
        <dbReference type="ARBA" id="ARBA00004123"/>
    </source>
</evidence>
<dbReference type="GeneID" id="105112472"/>
<dbReference type="InterPro" id="IPR044837">
    <property type="entry name" value="REM16-like"/>
</dbReference>
<dbReference type="Pfam" id="PF02362">
    <property type="entry name" value="B3"/>
    <property type="match status" value="1"/>
</dbReference>
<dbReference type="RefSeq" id="XP_011006481.1">
    <property type="nucleotide sequence ID" value="XM_011008179.1"/>
</dbReference>
<reference evidence="8 9" key="1">
    <citation type="submission" date="2025-04" db="UniProtKB">
        <authorList>
            <consortium name="RefSeq"/>
        </authorList>
    </citation>
    <scope>IDENTIFICATION</scope>
</reference>
<dbReference type="PANTHER" id="PTHR31391">
    <property type="entry name" value="B3 DOMAIN-CONTAINING PROTEIN OS11G0197600-RELATED"/>
    <property type="match status" value="1"/>
</dbReference>
<dbReference type="PANTHER" id="PTHR31391:SF101">
    <property type="entry name" value="B3 DOMAIN-CONTAINING PROTEIN OS01G0234100"/>
    <property type="match status" value="1"/>
</dbReference>
<comment type="subcellular location">
    <subcellularLocation>
        <location evidence="1">Nucleus</location>
    </subcellularLocation>
</comment>
<keyword evidence="3" id="KW-0238">DNA-binding</keyword>
<dbReference type="AlphaFoldDB" id="A0AAJ6X5U1"/>
<dbReference type="SMART" id="SM01019">
    <property type="entry name" value="B3"/>
    <property type="match status" value="1"/>
</dbReference>
<evidence type="ECO:0000259" key="6">
    <source>
        <dbReference type="PROSITE" id="PS50863"/>
    </source>
</evidence>
<evidence type="ECO:0000256" key="3">
    <source>
        <dbReference type="ARBA" id="ARBA00023125"/>
    </source>
</evidence>
<evidence type="ECO:0000313" key="8">
    <source>
        <dbReference type="RefSeq" id="XP_011006480.1"/>
    </source>
</evidence>
<dbReference type="GO" id="GO:0003677">
    <property type="term" value="F:DNA binding"/>
    <property type="evidence" value="ECO:0007669"/>
    <property type="project" value="UniProtKB-KW"/>
</dbReference>
<gene>
    <name evidence="8 9" type="primary">LOC105112472</name>
</gene>
<evidence type="ECO:0000313" key="9">
    <source>
        <dbReference type="RefSeq" id="XP_011006481.1"/>
    </source>
</evidence>
<dbReference type="InterPro" id="IPR015300">
    <property type="entry name" value="DNA-bd_pseudobarrel_sf"/>
</dbReference>
<evidence type="ECO:0000256" key="2">
    <source>
        <dbReference type="ARBA" id="ARBA00023015"/>
    </source>
</evidence>
<keyword evidence="5" id="KW-0539">Nucleus</keyword>
<proteinExistence type="predicted"/>
<keyword evidence="2" id="KW-0805">Transcription regulation</keyword>
<dbReference type="RefSeq" id="XP_011006480.1">
    <property type="nucleotide sequence ID" value="XM_011008178.1"/>
</dbReference>
<feature type="domain" description="TF-B3" evidence="6">
    <location>
        <begin position="27"/>
        <end position="118"/>
    </location>
</feature>
<name>A0AAJ6X5U1_POPEU</name>
<evidence type="ECO:0000313" key="7">
    <source>
        <dbReference type="Proteomes" id="UP000694918"/>
    </source>
</evidence>
<keyword evidence="4" id="KW-0804">Transcription</keyword>